<feature type="domain" description="4Fe-4S ferredoxin-type" evidence="5">
    <location>
        <begin position="378"/>
        <end position="407"/>
    </location>
</feature>
<dbReference type="GO" id="GO:0006212">
    <property type="term" value="P:uracil catabolic process"/>
    <property type="evidence" value="ECO:0007669"/>
    <property type="project" value="TreeGrafter"/>
</dbReference>
<evidence type="ECO:0000256" key="1">
    <source>
        <dbReference type="ARBA" id="ARBA00010804"/>
    </source>
</evidence>
<accession>A0A644WXV1</accession>
<dbReference type="PANTHER" id="PTHR43073">
    <property type="entry name" value="DIHYDROPYRIMIDINE DEHYDROGENASE [NADP(+)]"/>
    <property type="match status" value="1"/>
</dbReference>
<dbReference type="Pfam" id="PF01180">
    <property type="entry name" value="DHO_dh"/>
    <property type="match status" value="1"/>
</dbReference>
<sequence>MANLKTNFLGYELKNPVGVSSCDFGGEAANAKRVIDQGIGWITSKTVHHIDGPHHWPRPFFYSLKEFGPELKDAWVCSQMFHNMPYEQWMNDEGPKIVKLCKDNGVLFIGSVCGIGDEPSNWAELCRDMESIGADVIELDTGGPHATFGAIAAHADVGAPLAMDPVKAYNVGKASAEAVKIPVIFKCTPQCVNQAALSLAVQKSGCSGITANNALYGTWIDHETGTFYGGPYAVGGLMGRPWQIFSLAKLLETTATIKDYPVCGVGGIFTWDDCVRYLMAGAHITGLCSAVYSRGVGVLKDCIDGMSAFMDRKGYKSIENFRGCVVDQFGYVRDWPKENWMSPKTPILPHFENENCTKCGICQRVCPYGAITVDDEGAHVDPEICNGCGWCMGHCPAKNQVIKMYREETGEMVWDGRGIHKPWAKDLPDHAGV</sequence>
<name>A0A644WXV1_9ZZZZ</name>
<dbReference type="SUPFAM" id="SSF51395">
    <property type="entry name" value="FMN-linked oxidoreductases"/>
    <property type="match status" value="1"/>
</dbReference>
<dbReference type="InterPro" id="IPR013785">
    <property type="entry name" value="Aldolase_TIM"/>
</dbReference>
<dbReference type="EMBL" id="VSSQ01001273">
    <property type="protein sequence ID" value="MPM06864.1"/>
    <property type="molecule type" value="Genomic_DNA"/>
</dbReference>
<dbReference type="AlphaFoldDB" id="A0A644WXV1"/>
<dbReference type="PROSITE" id="PS51379">
    <property type="entry name" value="4FE4S_FER_2"/>
    <property type="match status" value="2"/>
</dbReference>
<dbReference type="InterPro" id="IPR005720">
    <property type="entry name" value="Dihydroorotate_DH_cat"/>
</dbReference>
<dbReference type="Gene3D" id="3.20.20.70">
    <property type="entry name" value="Aldolase class I"/>
    <property type="match status" value="1"/>
</dbReference>
<gene>
    <name evidence="6" type="primary">preA_7</name>
    <name evidence="6" type="ORF">SDC9_53167</name>
</gene>
<keyword evidence="2 6" id="KW-0560">Oxidoreductase</keyword>
<dbReference type="InterPro" id="IPR017896">
    <property type="entry name" value="4Fe4S_Fe-S-bd"/>
</dbReference>
<dbReference type="InterPro" id="IPR017900">
    <property type="entry name" value="4Fe4S_Fe_S_CS"/>
</dbReference>
<comment type="similarity">
    <text evidence="1">Belongs to the dihydropyrimidine dehydrogenase family.</text>
</comment>
<evidence type="ECO:0000313" key="6">
    <source>
        <dbReference type="EMBL" id="MPM06864.1"/>
    </source>
</evidence>
<dbReference type="GO" id="GO:0050661">
    <property type="term" value="F:NADP binding"/>
    <property type="evidence" value="ECO:0007669"/>
    <property type="project" value="TreeGrafter"/>
</dbReference>
<evidence type="ECO:0000259" key="5">
    <source>
        <dbReference type="PROSITE" id="PS51379"/>
    </source>
</evidence>
<reference evidence="6" key="1">
    <citation type="submission" date="2019-08" db="EMBL/GenBank/DDBJ databases">
        <authorList>
            <person name="Kucharzyk K."/>
            <person name="Murdoch R.W."/>
            <person name="Higgins S."/>
            <person name="Loffler F."/>
        </authorList>
    </citation>
    <scope>NUCLEOTIDE SEQUENCE</scope>
</reference>
<organism evidence="6">
    <name type="scientific">bioreactor metagenome</name>
    <dbReference type="NCBI Taxonomy" id="1076179"/>
    <lineage>
        <taxon>unclassified sequences</taxon>
        <taxon>metagenomes</taxon>
        <taxon>ecological metagenomes</taxon>
    </lineage>
</organism>
<dbReference type="PROSITE" id="PS00198">
    <property type="entry name" value="4FE4S_FER_1"/>
    <property type="match status" value="2"/>
</dbReference>
<dbReference type="GO" id="GO:0017113">
    <property type="term" value="F:dihydropyrimidine dehydrogenase (NADP+) activity"/>
    <property type="evidence" value="ECO:0007669"/>
    <property type="project" value="TreeGrafter"/>
</dbReference>
<dbReference type="Pfam" id="PF12838">
    <property type="entry name" value="Fer4_7"/>
    <property type="match status" value="1"/>
</dbReference>
<comment type="caution">
    <text evidence="6">The sequence shown here is derived from an EMBL/GenBank/DDBJ whole genome shotgun (WGS) entry which is preliminary data.</text>
</comment>
<proteinExistence type="inferred from homology"/>
<feature type="domain" description="4Fe-4S ferredoxin-type" evidence="5">
    <location>
        <begin position="347"/>
        <end position="376"/>
    </location>
</feature>
<evidence type="ECO:0000256" key="4">
    <source>
        <dbReference type="ARBA" id="ARBA00032722"/>
    </source>
</evidence>
<evidence type="ECO:0000256" key="2">
    <source>
        <dbReference type="ARBA" id="ARBA00023002"/>
    </source>
</evidence>
<dbReference type="PANTHER" id="PTHR43073:SF2">
    <property type="entry name" value="DIHYDROPYRIMIDINE DEHYDROGENASE [NADP(+)]"/>
    <property type="match status" value="1"/>
</dbReference>
<protein>
    <recommendedName>
        <fullName evidence="4">Dihydrothymine dehydrogenase</fullName>
    </recommendedName>
    <alternativeName>
        <fullName evidence="3">Dihydrouracil dehydrogenase</fullName>
    </alternativeName>
</protein>
<dbReference type="GO" id="GO:0006210">
    <property type="term" value="P:thymine catabolic process"/>
    <property type="evidence" value="ECO:0007669"/>
    <property type="project" value="TreeGrafter"/>
</dbReference>
<dbReference type="SUPFAM" id="SSF54862">
    <property type="entry name" value="4Fe-4S ferredoxins"/>
    <property type="match status" value="1"/>
</dbReference>
<dbReference type="GO" id="GO:0002058">
    <property type="term" value="F:uracil binding"/>
    <property type="evidence" value="ECO:0007669"/>
    <property type="project" value="TreeGrafter"/>
</dbReference>
<evidence type="ECO:0000256" key="3">
    <source>
        <dbReference type="ARBA" id="ARBA00030119"/>
    </source>
</evidence>
<dbReference type="GO" id="GO:0005737">
    <property type="term" value="C:cytoplasm"/>
    <property type="evidence" value="ECO:0007669"/>
    <property type="project" value="InterPro"/>
</dbReference>
<dbReference type="Gene3D" id="3.30.70.20">
    <property type="match status" value="1"/>
</dbReference>